<evidence type="ECO:0000259" key="12">
    <source>
        <dbReference type="Pfam" id="PF23256"/>
    </source>
</evidence>
<organism evidence="14 15">
    <name type="scientific">Papaver atlanticum</name>
    <dbReference type="NCBI Taxonomy" id="357466"/>
    <lineage>
        <taxon>Eukaryota</taxon>
        <taxon>Viridiplantae</taxon>
        <taxon>Streptophyta</taxon>
        <taxon>Embryophyta</taxon>
        <taxon>Tracheophyta</taxon>
        <taxon>Spermatophyta</taxon>
        <taxon>Magnoliopsida</taxon>
        <taxon>Ranunculales</taxon>
        <taxon>Papaveraceae</taxon>
        <taxon>Papaveroideae</taxon>
        <taxon>Papaver</taxon>
    </lineage>
</organism>
<evidence type="ECO:0000256" key="9">
    <source>
        <dbReference type="ARBA" id="ARBA00038341"/>
    </source>
</evidence>
<keyword evidence="15" id="KW-1185">Reference proteome</keyword>
<evidence type="ECO:0008006" key="16">
    <source>
        <dbReference type="Google" id="ProtNLM"/>
    </source>
</evidence>
<dbReference type="Proteomes" id="UP001202328">
    <property type="component" value="Unassembled WGS sequence"/>
</dbReference>
<evidence type="ECO:0000256" key="5">
    <source>
        <dbReference type="ARBA" id="ARBA00022958"/>
    </source>
</evidence>
<evidence type="ECO:0000256" key="10">
    <source>
        <dbReference type="SAM" id="Phobius"/>
    </source>
</evidence>
<evidence type="ECO:0000313" key="14">
    <source>
        <dbReference type="EMBL" id="KAI3871137.1"/>
    </source>
</evidence>
<dbReference type="EMBL" id="JAJJMB010013076">
    <property type="protein sequence ID" value="KAI3871137.1"/>
    <property type="molecule type" value="Genomic_DNA"/>
</dbReference>
<feature type="transmembrane region" description="Helical" evidence="10">
    <location>
        <begin position="152"/>
        <end position="169"/>
    </location>
</feature>
<keyword evidence="7" id="KW-0406">Ion transport</keyword>
<evidence type="ECO:0000256" key="8">
    <source>
        <dbReference type="ARBA" id="ARBA00023136"/>
    </source>
</evidence>
<reference evidence="14" key="1">
    <citation type="submission" date="2022-04" db="EMBL/GenBank/DDBJ databases">
        <title>A functionally conserved STORR gene fusion in Papaver species that diverged 16.8 million years ago.</title>
        <authorList>
            <person name="Catania T."/>
        </authorList>
    </citation>
    <scope>NUCLEOTIDE SEQUENCE</scope>
    <source>
        <strain evidence="14">S-188037</strain>
    </source>
</reference>
<keyword evidence="8 10" id="KW-0472">Membrane</keyword>
<evidence type="ECO:0000256" key="7">
    <source>
        <dbReference type="ARBA" id="ARBA00023065"/>
    </source>
</evidence>
<feature type="domain" description="Cation/H(+) antiporter C-terminal" evidence="13">
    <location>
        <begin position="623"/>
        <end position="782"/>
    </location>
</feature>
<feature type="domain" description="Cation/H(+) antiporter central" evidence="12">
    <location>
        <begin position="475"/>
        <end position="605"/>
    </location>
</feature>
<feature type="transmembrane region" description="Helical" evidence="10">
    <location>
        <begin position="333"/>
        <end position="353"/>
    </location>
</feature>
<dbReference type="InterPro" id="IPR057291">
    <property type="entry name" value="CHX17_2nd"/>
</dbReference>
<dbReference type="InterPro" id="IPR006153">
    <property type="entry name" value="Cation/H_exchanger_TM"/>
</dbReference>
<feature type="transmembrane region" description="Helical" evidence="10">
    <location>
        <begin position="365"/>
        <end position="386"/>
    </location>
</feature>
<evidence type="ECO:0000256" key="1">
    <source>
        <dbReference type="ARBA" id="ARBA00004141"/>
    </source>
</evidence>
<comment type="subcellular location">
    <subcellularLocation>
        <location evidence="1">Membrane</location>
        <topology evidence="1">Multi-pass membrane protein</topology>
    </subcellularLocation>
</comment>
<accession>A0AAD4S6Y2</accession>
<gene>
    <name evidence="14" type="ORF">MKW98_015037</name>
</gene>
<dbReference type="InterPro" id="IPR038770">
    <property type="entry name" value="Na+/solute_symporter_sf"/>
</dbReference>
<proteinExistence type="inferred from homology"/>
<evidence type="ECO:0000313" key="15">
    <source>
        <dbReference type="Proteomes" id="UP001202328"/>
    </source>
</evidence>
<dbReference type="InterPro" id="IPR050794">
    <property type="entry name" value="CPA2_transporter"/>
</dbReference>
<keyword evidence="3" id="KW-0633">Potassium transport</keyword>
<dbReference type="Pfam" id="PF00999">
    <property type="entry name" value="Na_H_Exchanger"/>
    <property type="match status" value="1"/>
</dbReference>
<evidence type="ECO:0000256" key="4">
    <source>
        <dbReference type="ARBA" id="ARBA00022692"/>
    </source>
</evidence>
<feature type="transmembrane region" description="Helical" evidence="10">
    <location>
        <begin position="303"/>
        <end position="321"/>
    </location>
</feature>
<dbReference type="GO" id="GO:0012505">
    <property type="term" value="C:endomembrane system"/>
    <property type="evidence" value="ECO:0007669"/>
    <property type="project" value="TreeGrafter"/>
</dbReference>
<keyword evidence="4 10" id="KW-0812">Transmembrane</keyword>
<evidence type="ECO:0000256" key="2">
    <source>
        <dbReference type="ARBA" id="ARBA00022448"/>
    </source>
</evidence>
<dbReference type="PANTHER" id="PTHR32468">
    <property type="entry name" value="CATION/H + ANTIPORTER"/>
    <property type="match status" value="1"/>
</dbReference>
<comment type="caution">
    <text evidence="14">The sequence shown here is derived from an EMBL/GenBank/DDBJ whole genome shotgun (WGS) entry which is preliminary data.</text>
</comment>
<evidence type="ECO:0000256" key="6">
    <source>
        <dbReference type="ARBA" id="ARBA00022989"/>
    </source>
</evidence>
<feature type="transmembrane region" description="Helical" evidence="10">
    <location>
        <begin position="255"/>
        <end position="283"/>
    </location>
</feature>
<keyword evidence="2" id="KW-0813">Transport</keyword>
<dbReference type="GO" id="GO:0006813">
    <property type="term" value="P:potassium ion transport"/>
    <property type="evidence" value="ECO:0007669"/>
    <property type="project" value="UniProtKB-KW"/>
</dbReference>
<protein>
    <recommendedName>
        <fullName evidence="16">Cation/H+ exchanger domain-containing protein</fullName>
    </recommendedName>
</protein>
<dbReference type="PANTHER" id="PTHR32468:SF164">
    <property type="entry name" value="OS05G0485000 PROTEIN"/>
    <property type="match status" value="1"/>
</dbReference>
<dbReference type="Gene3D" id="1.20.1530.20">
    <property type="match status" value="1"/>
</dbReference>
<name>A0AAD4S6Y2_9MAGN</name>
<dbReference type="GO" id="GO:0016020">
    <property type="term" value="C:membrane"/>
    <property type="evidence" value="ECO:0007669"/>
    <property type="project" value="UniProtKB-SubCell"/>
</dbReference>
<keyword evidence="5" id="KW-0630">Potassium</keyword>
<sequence length="788" mass="87867">MNTTLDNKTCIVPGKFISGGLVTAKLDNSFAFAPLPSLALQIVVLSLTPRFIHIVLSRFNQPLFVSQILGGKGIHGITDYIFPKQRVQVLNTLAHFSSMFFLFKVGVKMDPKILRKGALRTYVTGWCCYTCSFAFGDIVSRMLHEKMKFREIIHIFSMSSFPVIAYTLADLNILNSDLGRLAIHVAMVADFLHSAVRLPTTPIFGKLDSFGEDFHNGLIIMLILMGLVIYIFFIARPVALWIVKNTPEGGAVKEAYIFSILISVLLCGLAGEYCGITASVGAFFLGLVIPDGPPLGSALVHKLNYMIAVVFMPLNMGIVGYKTDITKIHFEYLWEAALVILACIIGKIVGVFLPAMISGVPVRESLLLGLIMNLKGIVEVTVLNIWMDAHDAQEYYGANTIMVFGVVLVPAVITPLVKYLYDPAMKYLTYKRRSILQAKQKESDFRVLACVHTQDDVPAIIRLLEASNPTRIHPLTVYLLHLIELVGRASPLLIAHPRHKPLSSSSTSRSDRIINAFQQFKHRYHNLVSVHPFSTISPYASMHNDICSMSVDKRTSLIIFPFRRQDTICLMGDLARPVISNSYIKTLLQNLLRKSPCSVGILIDSNHLQAQSTCILTDMQYRVILLFFGGPDDREALAFAMNMVHHPRVIITVIRFYVVTSSSSERIIIDDDSECINIDLHRHKLLDDELVDHFRINSMHGETLTYKEIEVKDGSETIWAIRSCNGDFDLMLVGRQQITDSKLITGVFDIDDDAECEELGAIGEVVSSPEYAAEGSILIVHQPQELCS</sequence>
<dbReference type="Pfam" id="PF23256">
    <property type="entry name" value="CHX17_2nd"/>
    <property type="match status" value="1"/>
</dbReference>
<keyword evidence="6 10" id="KW-1133">Transmembrane helix</keyword>
<evidence type="ECO:0000259" key="11">
    <source>
        <dbReference type="Pfam" id="PF00999"/>
    </source>
</evidence>
<comment type="similarity">
    <text evidence="9">Belongs to the monovalent cation:proton antiporter 2 (CPA2) transporter (TC 2.A.37) family. CHX (TC 2.A.37.4) subfamily.</text>
</comment>
<dbReference type="GO" id="GO:0015297">
    <property type="term" value="F:antiporter activity"/>
    <property type="evidence" value="ECO:0007669"/>
    <property type="project" value="InterPro"/>
</dbReference>
<dbReference type="InterPro" id="IPR057290">
    <property type="entry name" value="CHX17_C"/>
</dbReference>
<feature type="transmembrane region" description="Helical" evidence="10">
    <location>
        <begin position="398"/>
        <end position="421"/>
    </location>
</feature>
<evidence type="ECO:0000259" key="13">
    <source>
        <dbReference type="Pfam" id="PF23259"/>
    </source>
</evidence>
<dbReference type="GO" id="GO:1902600">
    <property type="term" value="P:proton transmembrane transport"/>
    <property type="evidence" value="ECO:0007669"/>
    <property type="project" value="InterPro"/>
</dbReference>
<feature type="transmembrane region" description="Helical" evidence="10">
    <location>
        <begin position="218"/>
        <end position="243"/>
    </location>
</feature>
<dbReference type="GO" id="GO:0006885">
    <property type="term" value="P:regulation of pH"/>
    <property type="evidence" value="ECO:0007669"/>
    <property type="project" value="TreeGrafter"/>
</dbReference>
<dbReference type="AlphaFoldDB" id="A0AAD4S6Y2"/>
<evidence type="ECO:0000256" key="3">
    <source>
        <dbReference type="ARBA" id="ARBA00022538"/>
    </source>
</evidence>
<dbReference type="Pfam" id="PF23259">
    <property type="entry name" value="CHX17_C"/>
    <property type="match status" value="1"/>
</dbReference>
<feature type="domain" description="Cation/H+ exchanger transmembrane" evidence="11">
    <location>
        <begin position="50"/>
        <end position="418"/>
    </location>
</feature>